<sequence>MFDKSSYYCKYDFTDIIGKNERILNAKHKALKVANTNSPVLIYGETGTGKELFVQAIHNNSCRRNKPFIAQNCAAIPNELFESVLFGTIKGSFTGAEARKGIFEAADGGTLYLDELNSMPVELQAKFLRTLQEGTIMRVGDSKIKKIDVRIISSVNENPEFLVEKGKLRKDLFYRLNVVRIDLPPLRERKEDIPVLVNYFIDKFNCKFKMNIKGIDKNVLEKFILREWHGNIRELEHDIEAAFNECDGDILHLNDFEKCKYGEFDNCENKGLKYDIMKFEKQKIKEALVICNNNISETAKYLCIPRQTLQYKIKKYNLFVKDIGDS</sequence>
<organism evidence="6 7">
    <name type="scientific">Clostridium tepidiprofundi DSM 19306</name>
    <dbReference type="NCBI Taxonomy" id="1121338"/>
    <lineage>
        <taxon>Bacteria</taxon>
        <taxon>Bacillati</taxon>
        <taxon>Bacillota</taxon>
        <taxon>Clostridia</taxon>
        <taxon>Eubacteriales</taxon>
        <taxon>Clostridiaceae</taxon>
        <taxon>Clostridium</taxon>
    </lineage>
</organism>
<dbReference type="SUPFAM" id="SSF52540">
    <property type="entry name" value="P-loop containing nucleoside triphosphate hydrolases"/>
    <property type="match status" value="1"/>
</dbReference>
<dbReference type="InterPro" id="IPR002197">
    <property type="entry name" value="HTH_Fis"/>
</dbReference>
<dbReference type="Pfam" id="PF00158">
    <property type="entry name" value="Sigma54_activat"/>
    <property type="match status" value="1"/>
</dbReference>
<dbReference type="Proteomes" id="UP000075531">
    <property type="component" value="Unassembled WGS sequence"/>
</dbReference>
<dbReference type="InterPro" id="IPR058031">
    <property type="entry name" value="AAA_lid_NorR"/>
</dbReference>
<dbReference type="SUPFAM" id="SSF46689">
    <property type="entry name" value="Homeodomain-like"/>
    <property type="match status" value="1"/>
</dbReference>
<comment type="caution">
    <text evidence="6">The sequence shown here is derived from an EMBL/GenBank/DDBJ whole genome shotgun (WGS) entry which is preliminary data.</text>
</comment>
<evidence type="ECO:0000256" key="3">
    <source>
        <dbReference type="ARBA" id="ARBA00023015"/>
    </source>
</evidence>
<dbReference type="GO" id="GO:0005524">
    <property type="term" value="F:ATP binding"/>
    <property type="evidence" value="ECO:0007669"/>
    <property type="project" value="UniProtKB-KW"/>
</dbReference>
<dbReference type="PROSITE" id="PS00676">
    <property type="entry name" value="SIGMA54_INTERACT_2"/>
    <property type="match status" value="1"/>
</dbReference>
<dbReference type="PANTHER" id="PTHR32071:SF74">
    <property type="entry name" value="TRANSCRIPTIONAL ACTIVATOR ROCR"/>
    <property type="match status" value="1"/>
</dbReference>
<dbReference type="Pfam" id="PF02954">
    <property type="entry name" value="HTH_8"/>
    <property type="match status" value="1"/>
</dbReference>
<dbReference type="InterPro" id="IPR027417">
    <property type="entry name" value="P-loop_NTPase"/>
</dbReference>
<dbReference type="EMBL" id="LTBA01000008">
    <property type="protein sequence ID" value="KYH34933.1"/>
    <property type="molecule type" value="Genomic_DNA"/>
</dbReference>
<dbReference type="FunFam" id="3.40.50.300:FF:000006">
    <property type="entry name" value="DNA-binding transcriptional regulator NtrC"/>
    <property type="match status" value="1"/>
</dbReference>
<keyword evidence="1" id="KW-0547">Nucleotide-binding</keyword>
<dbReference type="SMART" id="SM00382">
    <property type="entry name" value="AAA"/>
    <property type="match status" value="1"/>
</dbReference>
<dbReference type="STRING" id="1121338.CLTEP_10970"/>
<dbReference type="Gene3D" id="3.40.50.300">
    <property type="entry name" value="P-loop containing nucleotide triphosphate hydrolases"/>
    <property type="match status" value="1"/>
</dbReference>
<keyword evidence="2" id="KW-0067">ATP-binding</keyword>
<keyword evidence="3" id="KW-0805">Transcription regulation</keyword>
<dbReference type="PATRIC" id="fig|1121338.3.peg.1130"/>
<dbReference type="OrthoDB" id="9803970at2"/>
<dbReference type="InterPro" id="IPR025943">
    <property type="entry name" value="Sigma_54_int_dom_ATP-bd_2"/>
</dbReference>
<evidence type="ECO:0000313" key="6">
    <source>
        <dbReference type="EMBL" id="KYH34933.1"/>
    </source>
</evidence>
<keyword evidence="4" id="KW-0804">Transcription</keyword>
<evidence type="ECO:0000256" key="2">
    <source>
        <dbReference type="ARBA" id="ARBA00022840"/>
    </source>
</evidence>
<dbReference type="PROSITE" id="PS50045">
    <property type="entry name" value="SIGMA54_INTERACT_4"/>
    <property type="match status" value="1"/>
</dbReference>
<evidence type="ECO:0000256" key="1">
    <source>
        <dbReference type="ARBA" id="ARBA00022741"/>
    </source>
</evidence>
<dbReference type="InterPro" id="IPR009057">
    <property type="entry name" value="Homeodomain-like_sf"/>
</dbReference>
<name>A0A151B555_9CLOT</name>
<dbReference type="Gene3D" id="1.10.10.60">
    <property type="entry name" value="Homeodomain-like"/>
    <property type="match status" value="1"/>
</dbReference>
<protein>
    <submittedName>
        <fullName evidence="6">Arginine utilization regulatory protein RocR</fullName>
    </submittedName>
</protein>
<dbReference type="AlphaFoldDB" id="A0A151B555"/>
<evidence type="ECO:0000259" key="5">
    <source>
        <dbReference type="PROSITE" id="PS50045"/>
    </source>
</evidence>
<dbReference type="Gene3D" id="1.10.8.60">
    <property type="match status" value="1"/>
</dbReference>
<dbReference type="PANTHER" id="PTHR32071">
    <property type="entry name" value="TRANSCRIPTIONAL REGULATORY PROTEIN"/>
    <property type="match status" value="1"/>
</dbReference>
<dbReference type="GO" id="GO:0006355">
    <property type="term" value="P:regulation of DNA-templated transcription"/>
    <property type="evidence" value="ECO:0007669"/>
    <property type="project" value="InterPro"/>
</dbReference>
<evidence type="ECO:0000256" key="4">
    <source>
        <dbReference type="ARBA" id="ARBA00023163"/>
    </source>
</evidence>
<keyword evidence="7" id="KW-1185">Reference proteome</keyword>
<gene>
    <name evidence="6" type="primary">rocR_2</name>
    <name evidence="6" type="ORF">CLTEP_10970</name>
</gene>
<dbReference type="InterPro" id="IPR003593">
    <property type="entry name" value="AAA+_ATPase"/>
</dbReference>
<dbReference type="GO" id="GO:0043565">
    <property type="term" value="F:sequence-specific DNA binding"/>
    <property type="evidence" value="ECO:0007669"/>
    <property type="project" value="InterPro"/>
</dbReference>
<dbReference type="InterPro" id="IPR025662">
    <property type="entry name" value="Sigma_54_int_dom_ATP-bd_1"/>
</dbReference>
<proteinExistence type="predicted"/>
<dbReference type="RefSeq" id="WP_066823724.1">
    <property type="nucleotide sequence ID" value="NZ_LTBA01000008.1"/>
</dbReference>
<accession>A0A151B555</accession>
<evidence type="ECO:0000313" key="7">
    <source>
        <dbReference type="Proteomes" id="UP000075531"/>
    </source>
</evidence>
<feature type="domain" description="Sigma-54 factor interaction" evidence="5">
    <location>
        <begin position="16"/>
        <end position="244"/>
    </location>
</feature>
<dbReference type="InterPro" id="IPR002078">
    <property type="entry name" value="Sigma_54_int"/>
</dbReference>
<dbReference type="PROSITE" id="PS00675">
    <property type="entry name" value="SIGMA54_INTERACT_1"/>
    <property type="match status" value="1"/>
</dbReference>
<dbReference type="PRINTS" id="PR01590">
    <property type="entry name" value="HTHFIS"/>
</dbReference>
<reference evidence="6 7" key="1">
    <citation type="submission" date="2016-02" db="EMBL/GenBank/DDBJ databases">
        <title>Genome sequence of Clostridium tepidiprofundi DSM 19306.</title>
        <authorList>
            <person name="Poehlein A."/>
            <person name="Daniel R."/>
        </authorList>
    </citation>
    <scope>NUCLEOTIDE SEQUENCE [LARGE SCALE GENOMIC DNA]</scope>
    <source>
        <strain evidence="6 7">DSM 19306</strain>
    </source>
</reference>
<dbReference type="CDD" id="cd00009">
    <property type="entry name" value="AAA"/>
    <property type="match status" value="1"/>
</dbReference>
<dbReference type="Pfam" id="PF25601">
    <property type="entry name" value="AAA_lid_14"/>
    <property type="match status" value="1"/>
</dbReference>